<dbReference type="AlphaFoldDB" id="A0A8K0K0T9"/>
<sequence length="76" mass="8567">MLTCGDPFIREIAWLSLRHVVHRKTGRARQAPSNSMLMQYLSGSMADRLGANVGDASSLWSRVRRATRTIRPHCNT</sequence>
<proteinExistence type="predicted"/>
<dbReference type="EMBL" id="KZ308244">
    <property type="protein sequence ID" value="KAG8225599.1"/>
    <property type="molecule type" value="Genomic_DNA"/>
</dbReference>
<reference evidence="1" key="1">
    <citation type="submission" date="2013-04" db="EMBL/GenBank/DDBJ databases">
        <authorList>
            <person name="Qu J."/>
            <person name="Murali S.C."/>
            <person name="Bandaranaike D."/>
            <person name="Bellair M."/>
            <person name="Blankenburg K."/>
            <person name="Chao H."/>
            <person name="Dinh H."/>
            <person name="Doddapaneni H."/>
            <person name="Downs B."/>
            <person name="Dugan-Rocha S."/>
            <person name="Elkadiri S."/>
            <person name="Gnanaolivu R.D."/>
            <person name="Hernandez B."/>
            <person name="Javaid M."/>
            <person name="Jayaseelan J.C."/>
            <person name="Lee S."/>
            <person name="Li M."/>
            <person name="Ming W."/>
            <person name="Munidasa M."/>
            <person name="Muniz J."/>
            <person name="Nguyen L."/>
            <person name="Ongeri F."/>
            <person name="Osuji N."/>
            <person name="Pu L.-L."/>
            <person name="Puazo M."/>
            <person name="Qu C."/>
            <person name="Quiroz J."/>
            <person name="Raj R."/>
            <person name="Weissenberger G."/>
            <person name="Xin Y."/>
            <person name="Zou X."/>
            <person name="Han Y."/>
            <person name="Richards S."/>
            <person name="Worley K."/>
            <person name="Muzny D."/>
            <person name="Gibbs R."/>
        </authorList>
    </citation>
    <scope>NUCLEOTIDE SEQUENCE</scope>
    <source>
        <strain evidence="1">Sampled in the wild</strain>
    </source>
</reference>
<organism evidence="1 2">
    <name type="scientific">Ladona fulva</name>
    <name type="common">Scarce chaser dragonfly</name>
    <name type="synonym">Libellula fulva</name>
    <dbReference type="NCBI Taxonomy" id="123851"/>
    <lineage>
        <taxon>Eukaryota</taxon>
        <taxon>Metazoa</taxon>
        <taxon>Ecdysozoa</taxon>
        <taxon>Arthropoda</taxon>
        <taxon>Hexapoda</taxon>
        <taxon>Insecta</taxon>
        <taxon>Pterygota</taxon>
        <taxon>Palaeoptera</taxon>
        <taxon>Odonata</taxon>
        <taxon>Epiprocta</taxon>
        <taxon>Anisoptera</taxon>
        <taxon>Libelluloidea</taxon>
        <taxon>Libellulidae</taxon>
        <taxon>Ladona</taxon>
    </lineage>
</organism>
<evidence type="ECO:0000313" key="2">
    <source>
        <dbReference type="Proteomes" id="UP000792457"/>
    </source>
</evidence>
<keyword evidence="2" id="KW-1185">Reference proteome</keyword>
<name>A0A8K0K0T9_LADFU</name>
<dbReference type="OrthoDB" id="6629078at2759"/>
<evidence type="ECO:0000313" key="1">
    <source>
        <dbReference type="EMBL" id="KAG8225599.1"/>
    </source>
</evidence>
<gene>
    <name evidence="1" type="ORF">J437_LFUL004167</name>
</gene>
<comment type="caution">
    <text evidence="1">The sequence shown here is derived from an EMBL/GenBank/DDBJ whole genome shotgun (WGS) entry which is preliminary data.</text>
</comment>
<dbReference type="Proteomes" id="UP000792457">
    <property type="component" value="Unassembled WGS sequence"/>
</dbReference>
<accession>A0A8K0K0T9</accession>
<protein>
    <submittedName>
        <fullName evidence="1">Uncharacterized protein</fullName>
    </submittedName>
</protein>
<reference evidence="1" key="2">
    <citation type="submission" date="2017-10" db="EMBL/GenBank/DDBJ databases">
        <title>Ladona fulva Genome sequencing and assembly.</title>
        <authorList>
            <person name="Murali S."/>
            <person name="Richards S."/>
            <person name="Bandaranaike D."/>
            <person name="Bellair M."/>
            <person name="Blankenburg K."/>
            <person name="Chao H."/>
            <person name="Dinh H."/>
            <person name="Doddapaneni H."/>
            <person name="Dugan-Rocha S."/>
            <person name="Elkadiri S."/>
            <person name="Gnanaolivu R."/>
            <person name="Hernandez B."/>
            <person name="Skinner E."/>
            <person name="Javaid M."/>
            <person name="Lee S."/>
            <person name="Li M."/>
            <person name="Ming W."/>
            <person name="Munidasa M."/>
            <person name="Muniz J."/>
            <person name="Nguyen L."/>
            <person name="Hughes D."/>
            <person name="Osuji N."/>
            <person name="Pu L.-L."/>
            <person name="Puazo M."/>
            <person name="Qu C."/>
            <person name="Quiroz J."/>
            <person name="Raj R."/>
            <person name="Weissenberger G."/>
            <person name="Xin Y."/>
            <person name="Zou X."/>
            <person name="Han Y."/>
            <person name="Worley K."/>
            <person name="Muzny D."/>
            <person name="Gibbs R."/>
        </authorList>
    </citation>
    <scope>NUCLEOTIDE SEQUENCE</scope>
    <source>
        <strain evidence="1">Sampled in the wild</strain>
    </source>
</reference>